<dbReference type="InterPro" id="IPR000669">
    <property type="entry name" value="Mannitol_DH"/>
</dbReference>
<evidence type="ECO:0000256" key="1">
    <source>
        <dbReference type="ARBA" id="ARBA00023002"/>
    </source>
</evidence>
<keyword evidence="6" id="KW-1185">Reference proteome</keyword>
<sequence>MRLKLSSLEQAHAQIKPSQRSLGAGVGIVHLGFGAFHRAHQALITDTAMREHGGDWKIVGVSWGRSGVEQQLAPQDNLYSVGVGYNDDLAIQIVGSVHEILTAKQSDQVLKYMSSPAVKIVSLTVTEKGYCHLPATGDLDLSHPLIVHDLANIDAPQSAVGFIVAALKTRQQNGIKAFTPMSCDNLPENGHVLEKVVLQFAKQLDENLYQWIKQQVSFPCTMVDRIVPRTTEQDVAKIEHALGLEDQGCVMTEPFLQWVIEDKFVDGRPQWEATSIDNVQITENVAAFEEMKLRLLNGTHSAMAYLGYLAGYQTVAQTIHDSDFARFIRNMMDVEITPSIAIQDVDLEHYKDQLIARYQNTALQHRTWQIAMDGSQKLPQRLLRTLDYALAHQISTPCIYLTVAAWMTYVSGVDEQGQTIDVQDPLSEQFAAIWQQYGQNLPTVVSKFLAIDKIFSPQLARNPEVIKELTHALEQIVQHGAKASVSKLLQ</sequence>
<evidence type="ECO:0000259" key="4">
    <source>
        <dbReference type="Pfam" id="PF08125"/>
    </source>
</evidence>
<feature type="domain" description="Mannitol dehydrogenase N-terminal" evidence="3">
    <location>
        <begin position="27"/>
        <end position="272"/>
    </location>
</feature>
<dbReference type="InterPro" id="IPR023027">
    <property type="entry name" value="Mannitol_DH_CS"/>
</dbReference>
<name>A0A1G7ZZT2_9VIBR</name>
<dbReference type="GO" id="GO:0016616">
    <property type="term" value="F:oxidoreductase activity, acting on the CH-OH group of donors, NAD or NADP as acceptor"/>
    <property type="evidence" value="ECO:0007669"/>
    <property type="project" value="TreeGrafter"/>
</dbReference>
<evidence type="ECO:0000256" key="2">
    <source>
        <dbReference type="ARBA" id="ARBA00023027"/>
    </source>
</evidence>
<proteinExistence type="predicted"/>
<keyword evidence="1" id="KW-0560">Oxidoreductase</keyword>
<organism evidence="5 6">
    <name type="scientific">Vibrio xiamenensis</name>
    <dbReference type="NCBI Taxonomy" id="861298"/>
    <lineage>
        <taxon>Bacteria</taxon>
        <taxon>Pseudomonadati</taxon>
        <taxon>Pseudomonadota</taxon>
        <taxon>Gammaproteobacteria</taxon>
        <taxon>Vibrionales</taxon>
        <taxon>Vibrionaceae</taxon>
        <taxon>Vibrio</taxon>
    </lineage>
</organism>
<dbReference type="EMBL" id="FNDD01000009">
    <property type="protein sequence ID" value="SDH14151.1"/>
    <property type="molecule type" value="Genomic_DNA"/>
</dbReference>
<dbReference type="InterPro" id="IPR013328">
    <property type="entry name" value="6PGD_dom2"/>
</dbReference>
<dbReference type="InterPro" id="IPR036291">
    <property type="entry name" value="NAD(P)-bd_dom_sf"/>
</dbReference>
<dbReference type="PROSITE" id="PS00974">
    <property type="entry name" value="MANNITOL_DHGENASE"/>
    <property type="match status" value="1"/>
</dbReference>
<dbReference type="PRINTS" id="PR00084">
    <property type="entry name" value="MTLDHDRGNASE"/>
</dbReference>
<evidence type="ECO:0000313" key="5">
    <source>
        <dbReference type="EMBL" id="SDH14151.1"/>
    </source>
</evidence>
<dbReference type="PANTHER" id="PTHR43362">
    <property type="entry name" value="MANNITOL DEHYDROGENASE DSF1-RELATED"/>
    <property type="match status" value="1"/>
</dbReference>
<dbReference type="InterPro" id="IPR013131">
    <property type="entry name" value="Mannitol_DH_N"/>
</dbReference>
<evidence type="ECO:0000313" key="6">
    <source>
        <dbReference type="Proteomes" id="UP000198854"/>
    </source>
</evidence>
<feature type="domain" description="Mannitol dehydrogenase C-terminal" evidence="4">
    <location>
        <begin position="284"/>
        <end position="476"/>
    </location>
</feature>
<dbReference type="SUPFAM" id="SSF51735">
    <property type="entry name" value="NAD(P)-binding Rossmann-fold domains"/>
    <property type="match status" value="1"/>
</dbReference>
<protein>
    <submittedName>
        <fullName evidence="5">Fructuronate reductase</fullName>
    </submittedName>
</protein>
<accession>A0A1G7ZZT2</accession>
<dbReference type="InterPro" id="IPR050988">
    <property type="entry name" value="Mannitol_DH/Oxidoreductase"/>
</dbReference>
<dbReference type="Proteomes" id="UP000198854">
    <property type="component" value="Unassembled WGS sequence"/>
</dbReference>
<dbReference type="Gene3D" id="3.40.50.720">
    <property type="entry name" value="NAD(P)-binding Rossmann-like Domain"/>
    <property type="match status" value="1"/>
</dbReference>
<dbReference type="STRING" id="861298.SAMN04488136_10958"/>
<dbReference type="Pfam" id="PF08125">
    <property type="entry name" value="Mannitol_dh_C"/>
    <property type="match status" value="1"/>
</dbReference>
<dbReference type="InterPro" id="IPR008927">
    <property type="entry name" value="6-PGluconate_DH-like_C_sf"/>
</dbReference>
<dbReference type="Gene3D" id="1.10.1040.10">
    <property type="entry name" value="N-(1-d-carboxylethyl)-l-norvaline Dehydrogenase, domain 2"/>
    <property type="match status" value="1"/>
</dbReference>
<dbReference type="RefSeq" id="WP_176765564.1">
    <property type="nucleotide sequence ID" value="NZ_FNDD01000009.1"/>
</dbReference>
<dbReference type="AlphaFoldDB" id="A0A1G7ZZT2"/>
<keyword evidence="2" id="KW-0520">NAD</keyword>
<dbReference type="InterPro" id="IPR013118">
    <property type="entry name" value="Mannitol_DH_C"/>
</dbReference>
<evidence type="ECO:0000259" key="3">
    <source>
        <dbReference type="Pfam" id="PF01232"/>
    </source>
</evidence>
<dbReference type="SUPFAM" id="SSF48179">
    <property type="entry name" value="6-phosphogluconate dehydrogenase C-terminal domain-like"/>
    <property type="match status" value="1"/>
</dbReference>
<reference evidence="6" key="1">
    <citation type="submission" date="2016-10" db="EMBL/GenBank/DDBJ databases">
        <authorList>
            <person name="Varghese N."/>
            <person name="Submissions S."/>
        </authorList>
    </citation>
    <scope>NUCLEOTIDE SEQUENCE [LARGE SCALE GENOMIC DNA]</scope>
    <source>
        <strain evidence="6">CGMCC 1.10228</strain>
    </source>
</reference>
<dbReference type="Pfam" id="PF01232">
    <property type="entry name" value="Mannitol_dh"/>
    <property type="match status" value="1"/>
</dbReference>
<dbReference type="PANTHER" id="PTHR43362:SF1">
    <property type="entry name" value="MANNITOL DEHYDROGENASE 2-RELATED"/>
    <property type="match status" value="1"/>
</dbReference>
<dbReference type="GO" id="GO:0019594">
    <property type="term" value="P:mannitol metabolic process"/>
    <property type="evidence" value="ECO:0007669"/>
    <property type="project" value="InterPro"/>
</dbReference>
<gene>
    <name evidence="5" type="ORF">SAMN04488136_10958</name>
</gene>